<evidence type="ECO:0000313" key="2">
    <source>
        <dbReference type="Proteomes" id="UP000054773"/>
    </source>
</evidence>
<dbReference type="EMBL" id="LNYA01000028">
    <property type="protein sequence ID" value="KTC96605.1"/>
    <property type="molecule type" value="Genomic_DNA"/>
</dbReference>
<dbReference type="Proteomes" id="UP000054773">
    <property type="component" value="Unassembled WGS sequence"/>
</dbReference>
<name>A0A0W0TM67_LEGER</name>
<gene>
    <name evidence="1" type="ORF">Lery_1811</name>
</gene>
<dbReference type="SUPFAM" id="SSF48403">
    <property type="entry name" value="Ankyrin repeat"/>
    <property type="match status" value="1"/>
</dbReference>
<reference evidence="1 2" key="1">
    <citation type="submission" date="2015-11" db="EMBL/GenBank/DDBJ databases">
        <title>Genomic analysis of 38 Legionella species identifies large and diverse effector repertoires.</title>
        <authorList>
            <person name="Burstein D."/>
            <person name="Amaro F."/>
            <person name="Zusman T."/>
            <person name="Lifshitz Z."/>
            <person name="Cohen O."/>
            <person name="Gilbert J.A."/>
            <person name="Pupko T."/>
            <person name="Shuman H.A."/>
            <person name="Segal G."/>
        </authorList>
    </citation>
    <scope>NUCLEOTIDE SEQUENCE [LARGE SCALE GENOMIC DNA]</scope>
    <source>
        <strain evidence="1 2">SE-32A-C8</strain>
    </source>
</reference>
<sequence length="2201" mass="249644">MGKLAEIFAGKIKQVSNKALESFLLKHVNDKAETQAELFCKIYPQSRKLGLQGRAALLDKELSYQNALSMIFAYAPEEVCNQAADMLLGMESKDMVDLLSAFCTHPANDSLNERVMHTLMHYAPPVTRKKILAAIKSLPMDAVVALLFGKAYFSRYFSVFMELINPDDMESLDDLLFILHRYSQEDDKKSKLFDLFQTDPFPSRAYTALIDLFKLPLTESQALLVLSMLEVYDKDGIMKLTTGISGQFNLLHRVFATQSGLIVARLLSILEKLPDNELISLLTAQASFEQHETPLSIAFSRKDYPDIACQLIDFIQKRQALKPLLNATSLQQTHSPLHHAVLQRNTAAVAYYLKQDTAWDHKTYLGSQTLLDLAKEKQHQDLVYLLQIHQAREKDDRETLANFVINPDANIAKAWAFELADIKHPTLTYATLQAAFEQIKPTSLQDALTDYCFKAKDTFLYFLLLTGKLFSSTNGETLTLAVRRFIENALRQLDAQPNHVIANSLQLQLIALFFTLPPAAQRRCMEQLHLDERQKRQWAAVLFRGLIQPAVFSTLPLKEHAFFLETLKQLSGEQNLHVNLAGYYLLHAPMVHLPPQWLLTLSELVSAPQLHDCIKKKRNPVVLLLALQKHLNRPAANEQQVAELYKQLGEELALIRQNKSPMNPREIVLLLNLTAHPKLKPFIREQAGDSLIPIVKSAFKQLKPDTVLLPQSLFREMILEQAQAPQNVLQAENQAIYAVLFSIATPKETSALLLNLQPTLEQAATLRDEAFVQTNYAGFYETLIRVHNQKQRLGLIPFTEQLNALQQSLPPESAPGEFKHQLNALCNTLSAKGLSMGPAPVFDSELKSLLKTTSDRFSALGTQGPELLKHSPWPIADFSEVITHIRTLAKHIDAEERLLVTKTQTPPEQAAFLSPFREAVITGLLNNAHIEQQLPSLFYWYFMRRDMSNKDTMHGQIQTLCERITPKAWEPIQHQLNHFLSLHQGALPVFQVLNTLLNNTLLFGMEALLKCLEKIPASSLEQFKDYCALCHQRDLVLILDYVIETKLLELPLKHEDAPGTSNPLVSIDLWLKDALDFLEKQAAKALSCKALISGFDFKARPVSELNRLNQLITEQGVSLDAETLAIFISAAASSLDKSSPEEDMKDFISALNALLNQHPMLVITDMINQLPSPVITTLTRHCLERLNSDNTAVKQASRSVMTLLCECASQSEAHLEIIKKNLGSQDLGLLGDEQLIQMARHVLKEEGTTLGECTFNGIWIQRLLTSPRFVAASTPEALRSLLERYRFLSLTLKQAEFEQLNAHIKDKMSFFKHHATKLVEVDEQMATNAGLRARLLEKRQRLLQFRADDSIRALLMQLEDSCFILREKNPSTANAALNVLYSHYNTSLSSLRSDWLFKVADFVFEQSTASKGDLAVAQNTFLGWLQKYLPHKNFEQSELARKQSVLLYDVAGKEIGFINEANQAMTFVDDIPKPLIGLRGYSPGTQFYDHNRYTLGFLLPSGEVKRINLFQKETSALLLAKVPVDQLSAGAATMTLLLADAINEESLARLYQESDPEKLIWIKQQVETYATKTNKPLPLAFFELLVLEHRPRASFKLLADMPLSQNSHTLFQTILEQEGIREQLFSKDSKAFTAYLDKHNPVDIMADFLEKHYSKPYFAQGLQAFADYAKTHNQHDMLVRALTHLQDKRQKNLALDKQWDAMMATLLAKENVAKIIWQAFLNADMNSPLDTIDNTLSALTAFFQRAHCTASVSAVNQLKISELSTSYQYRLLLLILHRQRAAFFQRVELRYSPNHWTNDELSAYSLFVKRHFGIDSAQDKDKKAGKKLLSELLFRTANCGNTALFYHQNQFDSKLAGLHFERSTLNAIAARNFLPSSLKEKLQDVTDTLASWFNGDAPQTKKTIRELKANKAIIDWKEINKQSWAMTDALKMPLISAYLANYSGDVLPLKTLLNDYCKTAHADLLPLSEVMLKLPARNVSPCIFQALETSFTTKPARMDYTLFSQMAVYHAQNHLKRKSYTPEQSQLALIEHFGQQKKYDLVRHACQLYKANCKDKKPNPKIEKIHLEAVVEAELSPHVGTWYFKFWQLIKRWWHYGITGSKTPSAAVVFCDKESRYDTPVSIPKTITTPELNGSFIEAQLDMHQKLKNLKQRYEVFVAKQPQPKSVELPPVMDLGKLLFYPAADFKVEPFQPALREEMVY</sequence>
<protein>
    <submittedName>
        <fullName evidence="1">Dot/Icm T4SS effector</fullName>
    </submittedName>
</protein>
<accession>A0A0W0TM67</accession>
<dbReference type="Gene3D" id="1.25.40.20">
    <property type="entry name" value="Ankyrin repeat-containing domain"/>
    <property type="match status" value="1"/>
</dbReference>
<keyword evidence="2" id="KW-1185">Reference proteome</keyword>
<proteinExistence type="predicted"/>
<dbReference type="OrthoDB" id="5631291at2"/>
<organism evidence="1 2">
    <name type="scientific">Legionella erythra</name>
    <dbReference type="NCBI Taxonomy" id="448"/>
    <lineage>
        <taxon>Bacteria</taxon>
        <taxon>Pseudomonadati</taxon>
        <taxon>Pseudomonadota</taxon>
        <taxon>Gammaproteobacteria</taxon>
        <taxon>Legionellales</taxon>
        <taxon>Legionellaceae</taxon>
        <taxon>Legionella</taxon>
    </lineage>
</organism>
<comment type="caution">
    <text evidence="1">The sequence shown here is derived from an EMBL/GenBank/DDBJ whole genome shotgun (WGS) entry which is preliminary data.</text>
</comment>
<dbReference type="STRING" id="448.Lery_1811"/>
<dbReference type="InterPro" id="IPR036770">
    <property type="entry name" value="Ankyrin_rpt-contain_sf"/>
</dbReference>
<dbReference type="RefSeq" id="WP_058526953.1">
    <property type="nucleotide sequence ID" value="NZ_CAAAHY010000012.1"/>
</dbReference>
<evidence type="ECO:0000313" key="1">
    <source>
        <dbReference type="EMBL" id="KTC96605.1"/>
    </source>
</evidence>
<dbReference type="PATRIC" id="fig|448.7.peg.1894"/>